<comment type="caution">
    <text evidence="2">The sequence shown here is derived from an EMBL/GenBank/DDBJ whole genome shotgun (WGS) entry which is preliminary data.</text>
</comment>
<dbReference type="Proteomes" id="UP000541444">
    <property type="component" value="Unassembled WGS sequence"/>
</dbReference>
<evidence type="ECO:0000313" key="2">
    <source>
        <dbReference type="EMBL" id="KAF6160843.1"/>
    </source>
</evidence>
<evidence type="ECO:0000256" key="1">
    <source>
        <dbReference type="SAM" id="SignalP"/>
    </source>
</evidence>
<gene>
    <name evidence="2" type="ORF">GIB67_036044</name>
</gene>
<name>A0A7J7N134_9MAGN</name>
<accession>A0A7J7N134</accession>
<organism evidence="2 3">
    <name type="scientific">Kingdonia uniflora</name>
    <dbReference type="NCBI Taxonomy" id="39325"/>
    <lineage>
        <taxon>Eukaryota</taxon>
        <taxon>Viridiplantae</taxon>
        <taxon>Streptophyta</taxon>
        <taxon>Embryophyta</taxon>
        <taxon>Tracheophyta</taxon>
        <taxon>Spermatophyta</taxon>
        <taxon>Magnoliopsida</taxon>
        <taxon>Ranunculales</taxon>
        <taxon>Circaeasteraceae</taxon>
        <taxon>Kingdonia</taxon>
    </lineage>
</organism>
<proteinExistence type="predicted"/>
<feature type="chain" id="PRO_5029707658" evidence="1">
    <location>
        <begin position="20"/>
        <end position="103"/>
    </location>
</feature>
<dbReference type="EMBL" id="JACGCM010001155">
    <property type="protein sequence ID" value="KAF6160843.1"/>
    <property type="molecule type" value="Genomic_DNA"/>
</dbReference>
<protein>
    <submittedName>
        <fullName evidence="2">Uncharacterized protein</fullName>
    </submittedName>
</protein>
<keyword evidence="1" id="KW-0732">Signal</keyword>
<feature type="signal peptide" evidence="1">
    <location>
        <begin position="1"/>
        <end position="19"/>
    </location>
</feature>
<evidence type="ECO:0000313" key="3">
    <source>
        <dbReference type="Proteomes" id="UP000541444"/>
    </source>
</evidence>
<reference evidence="2 3" key="1">
    <citation type="journal article" date="2020" name="IScience">
        <title>Genome Sequencing of the Endangered Kingdonia uniflora (Circaeasteraceae, Ranunculales) Reveals Potential Mechanisms of Evolutionary Specialization.</title>
        <authorList>
            <person name="Sun Y."/>
            <person name="Deng T."/>
            <person name="Zhang A."/>
            <person name="Moore M.J."/>
            <person name="Landis J.B."/>
            <person name="Lin N."/>
            <person name="Zhang H."/>
            <person name="Zhang X."/>
            <person name="Huang J."/>
            <person name="Zhang X."/>
            <person name="Sun H."/>
            <person name="Wang H."/>
        </authorList>
    </citation>
    <scope>NUCLEOTIDE SEQUENCE [LARGE SCALE GENOMIC DNA]</scope>
    <source>
        <strain evidence="2">TB1705</strain>
        <tissue evidence="2">Leaf</tissue>
    </source>
</reference>
<dbReference type="AlphaFoldDB" id="A0A7J7N134"/>
<keyword evidence="3" id="KW-1185">Reference proteome</keyword>
<feature type="non-terminal residue" evidence="2">
    <location>
        <position position="1"/>
    </location>
</feature>
<sequence length="103" mass="11238">TFTIITLTLIFNSSLQTSATKFEQQAFLSTSSLQQVELTTNSPFSSFNNKLFNWVKLSSAALLSSTASSLVFNWVKLSDSSLLFSSNSVILTTNSVISRSSLL</sequence>